<dbReference type="SUPFAM" id="SSF51182">
    <property type="entry name" value="RmlC-like cupins"/>
    <property type="match status" value="1"/>
</dbReference>
<evidence type="ECO:0000256" key="2">
    <source>
        <dbReference type="PIRSR" id="PIRSR600888-3"/>
    </source>
</evidence>
<dbReference type="HOGENOM" id="CLU_090940_1_0_2"/>
<dbReference type="KEGG" id="nkr:NKOR_00455"/>
<evidence type="ECO:0000313" key="5">
    <source>
        <dbReference type="Proteomes" id="UP000006101"/>
    </source>
</evidence>
<name>K0B1X7_9ARCH</name>
<dbReference type="GeneID" id="13725544"/>
<dbReference type="GO" id="GO:0008830">
    <property type="term" value="F:dTDP-4-dehydrorhamnose 3,5-epimerase activity"/>
    <property type="evidence" value="ECO:0007669"/>
    <property type="project" value="UniProtKB-UniRule"/>
</dbReference>
<comment type="subunit">
    <text evidence="3">Homodimer.</text>
</comment>
<dbReference type="InterPro" id="IPR000888">
    <property type="entry name" value="RmlC-like"/>
</dbReference>
<dbReference type="RefSeq" id="WP_014962404.1">
    <property type="nucleotide sequence ID" value="NC_018655.1"/>
</dbReference>
<dbReference type="GO" id="GO:0000271">
    <property type="term" value="P:polysaccharide biosynthetic process"/>
    <property type="evidence" value="ECO:0007669"/>
    <property type="project" value="TreeGrafter"/>
</dbReference>
<evidence type="ECO:0000256" key="3">
    <source>
        <dbReference type="RuleBase" id="RU364069"/>
    </source>
</evidence>
<dbReference type="GO" id="GO:0005829">
    <property type="term" value="C:cytosol"/>
    <property type="evidence" value="ECO:0007669"/>
    <property type="project" value="TreeGrafter"/>
</dbReference>
<comment type="catalytic activity">
    <reaction evidence="3">
        <text>dTDP-4-dehydro-6-deoxy-alpha-D-glucose = dTDP-4-dehydro-beta-L-rhamnose</text>
        <dbReference type="Rhea" id="RHEA:16969"/>
        <dbReference type="ChEBI" id="CHEBI:57649"/>
        <dbReference type="ChEBI" id="CHEBI:62830"/>
        <dbReference type="EC" id="5.1.3.13"/>
    </reaction>
</comment>
<keyword evidence="5" id="KW-1185">Reference proteome</keyword>
<accession>K0B1X7</accession>
<dbReference type="AlphaFoldDB" id="K0B1X7"/>
<protein>
    <recommendedName>
        <fullName evidence="3">dTDP-4-dehydrorhamnose 3,5-epimerase</fullName>
        <ecNumber evidence="3">5.1.3.13</ecNumber>
    </recommendedName>
    <alternativeName>
        <fullName evidence="3">Thymidine diphospho-4-keto-rhamnose 3,5-epimerase</fullName>
    </alternativeName>
</protein>
<dbReference type="STRING" id="1229908.NKOR_00455"/>
<dbReference type="CDD" id="cd00438">
    <property type="entry name" value="cupin_RmlC"/>
    <property type="match status" value="1"/>
</dbReference>
<dbReference type="EC" id="5.1.3.13" evidence="3"/>
<feature type="active site" description="Proton acceptor" evidence="1">
    <location>
        <position position="62"/>
    </location>
</feature>
<dbReference type="InterPro" id="IPR014710">
    <property type="entry name" value="RmlC-like_jellyroll"/>
</dbReference>
<dbReference type="Pfam" id="PF00908">
    <property type="entry name" value="dTDP_sugar_isom"/>
    <property type="match status" value="1"/>
</dbReference>
<evidence type="ECO:0000313" key="4">
    <source>
        <dbReference type="EMBL" id="AFS80013.1"/>
    </source>
</evidence>
<feature type="site" description="Participates in a stacking interaction with the thymidine ring of dTDP-4-oxo-6-deoxyglucose" evidence="2">
    <location>
        <position position="138"/>
    </location>
</feature>
<dbReference type="Gene3D" id="2.60.120.10">
    <property type="entry name" value="Jelly Rolls"/>
    <property type="match status" value="1"/>
</dbReference>
<dbReference type="Proteomes" id="UP000006101">
    <property type="component" value="Chromosome"/>
</dbReference>
<dbReference type="EMBL" id="CP003842">
    <property type="protein sequence ID" value="AFS80013.1"/>
    <property type="molecule type" value="Genomic_DNA"/>
</dbReference>
<feature type="active site" description="Proton donor" evidence="1">
    <location>
        <position position="132"/>
    </location>
</feature>
<dbReference type="InterPro" id="IPR011051">
    <property type="entry name" value="RmlC_Cupin_sf"/>
</dbReference>
<gene>
    <name evidence="4" type="ORF">NKOR_00455</name>
</gene>
<dbReference type="GO" id="GO:0019305">
    <property type="term" value="P:dTDP-rhamnose biosynthetic process"/>
    <property type="evidence" value="ECO:0007669"/>
    <property type="project" value="UniProtKB-UniRule"/>
</dbReference>
<proteinExistence type="inferred from homology"/>
<keyword evidence="3" id="KW-0413">Isomerase</keyword>
<dbReference type="UniPathway" id="UPA00124"/>
<dbReference type="PATRIC" id="fig|1229908.8.peg.95"/>
<dbReference type="PANTHER" id="PTHR21047">
    <property type="entry name" value="DTDP-6-DEOXY-D-GLUCOSE-3,5 EPIMERASE"/>
    <property type="match status" value="1"/>
</dbReference>
<comment type="function">
    <text evidence="3">Catalyzes the epimerization of the C3' and C5'positions of dTDP-6-deoxy-D-xylo-4-hexulose, forming dTDP-6-deoxy-L-lyxo-4-hexulose.</text>
</comment>
<comment type="similarity">
    <text evidence="3">Belongs to the dTDP-4-dehydrorhamnose 3,5-epimerase family.</text>
</comment>
<organism evidence="4 5">
    <name type="scientific">Candidatus Nitrosopumilus koreensis AR1</name>
    <dbReference type="NCBI Taxonomy" id="1229908"/>
    <lineage>
        <taxon>Archaea</taxon>
        <taxon>Nitrososphaerota</taxon>
        <taxon>Nitrososphaeria</taxon>
        <taxon>Nitrosopumilales</taxon>
        <taxon>Nitrosopumilaceae</taxon>
        <taxon>Nitrosopumilus</taxon>
    </lineage>
</organism>
<reference evidence="4 5" key="1">
    <citation type="journal article" date="2012" name="J. Bacteriol.">
        <title>Draft Genome Sequence of an Ammonia-Oxidizing Archaeon, "Candidatus Nitrosopumilus koreensis" AR1, from Marine Sediment.</title>
        <authorList>
            <person name="Park S.J."/>
            <person name="Kim J.G."/>
            <person name="Jung M.Y."/>
            <person name="Kim S.J."/>
            <person name="Cha I.T."/>
            <person name="Kwon K."/>
            <person name="Lee J.H."/>
            <person name="Rhee S.K."/>
        </authorList>
    </citation>
    <scope>NUCLEOTIDE SEQUENCE [LARGE SCALE GENOMIC DNA]</scope>
    <source>
        <strain evidence="4 5">AR1</strain>
    </source>
</reference>
<dbReference type="PANTHER" id="PTHR21047:SF2">
    <property type="entry name" value="THYMIDINE DIPHOSPHO-4-KETO-RHAMNOSE 3,5-EPIMERASE"/>
    <property type="match status" value="1"/>
</dbReference>
<dbReference type="NCBIfam" id="TIGR01221">
    <property type="entry name" value="rmlC"/>
    <property type="match status" value="1"/>
</dbReference>
<evidence type="ECO:0000256" key="1">
    <source>
        <dbReference type="PIRSR" id="PIRSR600888-1"/>
    </source>
</evidence>
<sequence>MKFHELKIKGVFIVEIEKIEDERGFFARTWDKNEFLKNNLNPEIVQCNISFNSKKGTIRGMHYQESPYEEAKIVKCVKGKVFEVFIDLRKNSETFKKWGSVELSSEENFELYVPEGFALGFQTLEDNTELFYQMSQYYMPENANGIRWDDPMFNIKWPMTPSIISQKDKDWTNFKD</sequence>
<comment type="pathway">
    <text evidence="3">Carbohydrate biosynthesis; dTDP-L-rhamnose biosynthesis.</text>
</comment>